<dbReference type="InterPro" id="IPR050428">
    <property type="entry name" value="TCS_sensor_his_kinase"/>
</dbReference>
<dbReference type="RefSeq" id="WP_099035784.1">
    <property type="nucleotide sequence ID" value="NZ_BMGJ01000004.1"/>
</dbReference>
<dbReference type="Proteomes" id="UP000614272">
    <property type="component" value="Unassembled WGS sequence"/>
</dbReference>
<evidence type="ECO:0000256" key="8">
    <source>
        <dbReference type="ARBA" id="ARBA00022989"/>
    </source>
</evidence>
<dbReference type="EC" id="2.7.13.3" evidence="3"/>
<dbReference type="Pfam" id="PF16750">
    <property type="entry name" value="HK_sensor"/>
    <property type="match status" value="1"/>
</dbReference>
<evidence type="ECO:0000256" key="1">
    <source>
        <dbReference type="ARBA" id="ARBA00000085"/>
    </source>
</evidence>
<evidence type="ECO:0000256" key="3">
    <source>
        <dbReference type="ARBA" id="ARBA00012438"/>
    </source>
</evidence>
<sequence length="451" mass="50944">MSRRLFWRLCLIIGTGVVAMFYLINLAISQIESDMSMLSDDSVAQLHHWRDTAESLTRAGKLEELENWLSALQQKEQTWAAVAAAQVRHIAGNRSRRNEYTGYNMGRSVEWQVHLYFDNNPIMELPFADGKTSLLIELPERMRPGSYWTITRITLQVLLPMLLLISLSVVLYQHIMHPLKQLDAATRAFSKGNFDVRVKEQLGTRDDELAQLSETFDRMADHIGDLILRQRQLITDLSHELRTPLTRLDIATENLISGAKTDSAALEHKLARVHRESRHIRRLVDDTLTLSWLDNETPDLRNESLDLVDLLQVVIDDAEFEYPDRAIQAELPEHAMIDNSNHRALGQAIENVLRNALRYTPPGGRVIVRLCLVDSGYRIQITDEGPGVPDKHLQAIFRPFFRVEASRPADTDGFGLGLALAQRQLSSVSAEISAQNAGSGGLVMSIFIPQS</sequence>
<organism evidence="14 15">
    <name type="scientific">Lacimicrobium alkaliphilum</name>
    <dbReference type="NCBI Taxonomy" id="1526571"/>
    <lineage>
        <taxon>Bacteria</taxon>
        <taxon>Pseudomonadati</taxon>
        <taxon>Pseudomonadota</taxon>
        <taxon>Gammaproteobacteria</taxon>
        <taxon>Alteromonadales</taxon>
        <taxon>Alteromonadaceae</taxon>
        <taxon>Lacimicrobium</taxon>
    </lineage>
</organism>
<dbReference type="Gene3D" id="6.10.340.10">
    <property type="match status" value="1"/>
</dbReference>
<evidence type="ECO:0000259" key="12">
    <source>
        <dbReference type="PROSITE" id="PS50109"/>
    </source>
</evidence>
<reference evidence="15" key="1">
    <citation type="journal article" date="2019" name="Int. J. Syst. Evol. Microbiol.">
        <title>The Global Catalogue of Microorganisms (GCM) 10K type strain sequencing project: providing services to taxonomists for standard genome sequencing and annotation.</title>
        <authorList>
            <consortium name="The Broad Institute Genomics Platform"/>
            <consortium name="The Broad Institute Genome Sequencing Center for Infectious Disease"/>
            <person name="Wu L."/>
            <person name="Ma J."/>
        </authorList>
    </citation>
    <scope>NUCLEOTIDE SEQUENCE [LARGE SCALE GENOMIC DNA]</scope>
    <source>
        <strain evidence="15">CGMCC 1.12923</strain>
    </source>
</reference>
<keyword evidence="6 11" id="KW-0812">Transmembrane</keyword>
<name>A0ABQ1R982_9ALTE</name>
<evidence type="ECO:0000256" key="4">
    <source>
        <dbReference type="ARBA" id="ARBA00022553"/>
    </source>
</evidence>
<keyword evidence="7 14" id="KW-0418">Kinase</keyword>
<dbReference type="InterPro" id="IPR003594">
    <property type="entry name" value="HATPase_dom"/>
</dbReference>
<dbReference type="PRINTS" id="PR00344">
    <property type="entry name" value="BCTRLSENSOR"/>
</dbReference>
<feature type="transmembrane region" description="Helical" evidence="11">
    <location>
        <begin position="6"/>
        <end position="28"/>
    </location>
</feature>
<dbReference type="GO" id="GO:0016301">
    <property type="term" value="F:kinase activity"/>
    <property type="evidence" value="ECO:0007669"/>
    <property type="project" value="UniProtKB-KW"/>
</dbReference>
<dbReference type="InterPro" id="IPR038428">
    <property type="entry name" value="HK_sensor_dom_sf"/>
</dbReference>
<evidence type="ECO:0000256" key="11">
    <source>
        <dbReference type="SAM" id="Phobius"/>
    </source>
</evidence>
<dbReference type="Gene3D" id="3.30.565.10">
    <property type="entry name" value="Histidine kinase-like ATPase, C-terminal domain"/>
    <property type="match status" value="1"/>
</dbReference>
<proteinExistence type="predicted"/>
<dbReference type="PANTHER" id="PTHR45436">
    <property type="entry name" value="SENSOR HISTIDINE KINASE YKOH"/>
    <property type="match status" value="1"/>
</dbReference>
<comment type="subcellular location">
    <subcellularLocation>
        <location evidence="2">Membrane</location>
        <topology evidence="2">Multi-pass membrane protein</topology>
    </subcellularLocation>
</comment>
<dbReference type="InterPro" id="IPR004358">
    <property type="entry name" value="Sig_transdc_His_kin-like_C"/>
</dbReference>
<keyword evidence="10 11" id="KW-0472">Membrane</keyword>
<keyword evidence="8 11" id="KW-1133">Transmembrane helix</keyword>
<dbReference type="SMART" id="SM00387">
    <property type="entry name" value="HATPase_c"/>
    <property type="match status" value="1"/>
</dbReference>
<dbReference type="CDD" id="cd06225">
    <property type="entry name" value="HAMP"/>
    <property type="match status" value="1"/>
</dbReference>
<dbReference type="PROSITE" id="PS50109">
    <property type="entry name" value="HIS_KIN"/>
    <property type="match status" value="1"/>
</dbReference>
<dbReference type="SUPFAM" id="SSF158472">
    <property type="entry name" value="HAMP domain-like"/>
    <property type="match status" value="1"/>
</dbReference>
<dbReference type="Pfam" id="PF00672">
    <property type="entry name" value="HAMP"/>
    <property type="match status" value="1"/>
</dbReference>
<dbReference type="SMART" id="SM00388">
    <property type="entry name" value="HisKA"/>
    <property type="match status" value="1"/>
</dbReference>
<keyword evidence="9" id="KW-0902">Two-component regulatory system</keyword>
<dbReference type="InterPro" id="IPR036890">
    <property type="entry name" value="HATPase_C_sf"/>
</dbReference>
<feature type="domain" description="HAMP" evidence="13">
    <location>
        <begin position="173"/>
        <end position="228"/>
    </location>
</feature>
<dbReference type="InterPro" id="IPR003660">
    <property type="entry name" value="HAMP_dom"/>
</dbReference>
<evidence type="ECO:0000256" key="2">
    <source>
        <dbReference type="ARBA" id="ARBA00004141"/>
    </source>
</evidence>
<dbReference type="Gene3D" id="1.10.287.130">
    <property type="match status" value="1"/>
</dbReference>
<dbReference type="SUPFAM" id="SSF55874">
    <property type="entry name" value="ATPase domain of HSP90 chaperone/DNA topoisomerase II/histidine kinase"/>
    <property type="match status" value="1"/>
</dbReference>
<evidence type="ECO:0000313" key="15">
    <source>
        <dbReference type="Proteomes" id="UP000614272"/>
    </source>
</evidence>
<feature type="transmembrane region" description="Helical" evidence="11">
    <location>
        <begin position="150"/>
        <end position="172"/>
    </location>
</feature>
<evidence type="ECO:0000256" key="5">
    <source>
        <dbReference type="ARBA" id="ARBA00022679"/>
    </source>
</evidence>
<dbReference type="EMBL" id="BMGJ01000004">
    <property type="protein sequence ID" value="GGD60783.1"/>
    <property type="molecule type" value="Genomic_DNA"/>
</dbReference>
<dbReference type="InterPro" id="IPR031930">
    <property type="entry name" value="HK_sensor"/>
</dbReference>
<dbReference type="Gene3D" id="3.30.450.170">
    <property type="entry name" value="Two-component histidine kinase, sensor domain"/>
    <property type="match status" value="1"/>
</dbReference>
<dbReference type="InterPro" id="IPR003661">
    <property type="entry name" value="HisK_dim/P_dom"/>
</dbReference>
<dbReference type="PROSITE" id="PS50885">
    <property type="entry name" value="HAMP"/>
    <property type="match status" value="1"/>
</dbReference>
<dbReference type="SUPFAM" id="SSF47384">
    <property type="entry name" value="Homodimeric domain of signal transducing histidine kinase"/>
    <property type="match status" value="1"/>
</dbReference>
<feature type="domain" description="Histidine kinase" evidence="12">
    <location>
        <begin position="236"/>
        <end position="451"/>
    </location>
</feature>
<evidence type="ECO:0000256" key="10">
    <source>
        <dbReference type="ARBA" id="ARBA00023136"/>
    </source>
</evidence>
<gene>
    <name evidence="14" type="ORF">GCM10011357_15120</name>
</gene>
<evidence type="ECO:0000313" key="14">
    <source>
        <dbReference type="EMBL" id="GGD60783.1"/>
    </source>
</evidence>
<dbReference type="CDD" id="cd00082">
    <property type="entry name" value="HisKA"/>
    <property type="match status" value="1"/>
</dbReference>
<comment type="caution">
    <text evidence="14">The sequence shown here is derived from an EMBL/GenBank/DDBJ whole genome shotgun (WGS) entry which is preliminary data.</text>
</comment>
<dbReference type="PANTHER" id="PTHR45436:SF15">
    <property type="entry name" value="SENSOR HISTIDINE KINASE CUSS"/>
    <property type="match status" value="1"/>
</dbReference>
<dbReference type="SMART" id="SM00304">
    <property type="entry name" value="HAMP"/>
    <property type="match status" value="1"/>
</dbReference>
<dbReference type="Pfam" id="PF02518">
    <property type="entry name" value="HATPase_c"/>
    <property type="match status" value="1"/>
</dbReference>
<dbReference type="Pfam" id="PF00512">
    <property type="entry name" value="HisKA"/>
    <property type="match status" value="1"/>
</dbReference>
<keyword evidence="4" id="KW-0597">Phosphoprotein</keyword>
<evidence type="ECO:0000256" key="9">
    <source>
        <dbReference type="ARBA" id="ARBA00023012"/>
    </source>
</evidence>
<dbReference type="InterPro" id="IPR005467">
    <property type="entry name" value="His_kinase_dom"/>
</dbReference>
<keyword evidence="15" id="KW-1185">Reference proteome</keyword>
<protein>
    <recommendedName>
        <fullName evidence="3">histidine kinase</fullName>
        <ecNumber evidence="3">2.7.13.3</ecNumber>
    </recommendedName>
</protein>
<dbReference type="InterPro" id="IPR036097">
    <property type="entry name" value="HisK_dim/P_sf"/>
</dbReference>
<evidence type="ECO:0000259" key="13">
    <source>
        <dbReference type="PROSITE" id="PS50885"/>
    </source>
</evidence>
<accession>A0ABQ1R982</accession>
<keyword evidence="5" id="KW-0808">Transferase</keyword>
<evidence type="ECO:0000256" key="7">
    <source>
        <dbReference type="ARBA" id="ARBA00022777"/>
    </source>
</evidence>
<evidence type="ECO:0000256" key="6">
    <source>
        <dbReference type="ARBA" id="ARBA00022692"/>
    </source>
</evidence>
<comment type="catalytic activity">
    <reaction evidence="1">
        <text>ATP + protein L-histidine = ADP + protein N-phospho-L-histidine.</text>
        <dbReference type="EC" id="2.7.13.3"/>
    </reaction>
</comment>